<evidence type="ECO:0000313" key="15">
    <source>
        <dbReference type="Proteomes" id="UP000501812"/>
    </source>
</evidence>
<dbReference type="Proteomes" id="UP000501812">
    <property type="component" value="Chromosome"/>
</dbReference>
<feature type="region of interest" description="Disordered" evidence="10">
    <location>
        <begin position="540"/>
        <end position="570"/>
    </location>
</feature>
<dbReference type="PIRSF" id="PIRSF036421">
    <property type="entry name" value="Tricorn_protease"/>
    <property type="match status" value="1"/>
</dbReference>
<feature type="signal peptide" evidence="11">
    <location>
        <begin position="1"/>
        <end position="27"/>
    </location>
</feature>
<dbReference type="EMBL" id="CP051774">
    <property type="protein sequence ID" value="QJE95594.1"/>
    <property type="molecule type" value="Genomic_DNA"/>
</dbReference>
<name>A0A858RGA7_9BACT</name>
<feature type="chain" id="PRO_5032454175" description="Tricorn protease homolog" evidence="11">
    <location>
        <begin position="28"/>
        <end position="1089"/>
    </location>
</feature>
<proteinExistence type="inferred from homology"/>
<dbReference type="SUPFAM" id="SSF52096">
    <property type="entry name" value="ClpP/crotonase"/>
    <property type="match status" value="1"/>
</dbReference>
<keyword evidence="5 7" id="KW-0378">Hydrolase</keyword>
<keyword evidence="6 7" id="KW-0720">Serine protease</keyword>
<dbReference type="InterPro" id="IPR001478">
    <property type="entry name" value="PDZ"/>
</dbReference>
<comment type="subcellular location">
    <subcellularLocation>
        <location evidence="1 7">Cytoplasm</location>
    </subcellularLocation>
</comment>
<dbReference type="GO" id="GO:0006508">
    <property type="term" value="P:proteolysis"/>
    <property type="evidence" value="ECO:0007669"/>
    <property type="project" value="UniProtKB-UniRule"/>
</dbReference>
<feature type="domain" description="Tail specific protease" evidence="13">
    <location>
        <begin position="862"/>
        <end position="1045"/>
    </location>
</feature>
<evidence type="ECO:0000256" key="8">
    <source>
        <dbReference type="PIRSR" id="PIRSR036421-1"/>
    </source>
</evidence>
<dbReference type="Pfam" id="PF26550">
    <property type="entry name" value="Tricorn_2nd"/>
    <property type="match status" value="1"/>
</dbReference>
<gene>
    <name evidence="14" type="ORF">HHL09_07265</name>
</gene>
<dbReference type="Gene3D" id="3.30.750.44">
    <property type="match status" value="1"/>
</dbReference>
<keyword evidence="4 7" id="KW-0645">Protease</keyword>
<accession>A0A858RGA7</accession>
<evidence type="ECO:0000256" key="11">
    <source>
        <dbReference type="SAM" id="SignalP"/>
    </source>
</evidence>
<dbReference type="EC" id="3.4.21.-" evidence="7"/>
<evidence type="ECO:0000256" key="5">
    <source>
        <dbReference type="ARBA" id="ARBA00022801"/>
    </source>
</evidence>
<dbReference type="Gene3D" id="2.120.10.60">
    <property type="entry name" value="Tricorn protease N-terminal domain"/>
    <property type="match status" value="1"/>
</dbReference>
<evidence type="ECO:0000256" key="9">
    <source>
        <dbReference type="PIRSR" id="PIRSR036421-3"/>
    </source>
</evidence>
<dbReference type="CDD" id="cd07562">
    <property type="entry name" value="Peptidase_S41_TRI"/>
    <property type="match status" value="1"/>
</dbReference>
<comment type="similarity">
    <text evidence="2 7">Belongs to the peptidase S41B family.</text>
</comment>
<dbReference type="Pfam" id="PF14685">
    <property type="entry name" value="PDZ_Tricorn"/>
    <property type="match status" value="1"/>
</dbReference>
<dbReference type="PANTHER" id="PTHR43253:SF1">
    <property type="entry name" value="TRICORN PROTEASE HOMOLOG 2-RELATED"/>
    <property type="match status" value="1"/>
</dbReference>
<evidence type="ECO:0000256" key="4">
    <source>
        <dbReference type="ARBA" id="ARBA00022670"/>
    </source>
</evidence>
<dbReference type="GO" id="GO:0005737">
    <property type="term" value="C:cytoplasm"/>
    <property type="evidence" value="ECO:0007669"/>
    <property type="project" value="UniProtKB-SubCell"/>
</dbReference>
<dbReference type="InterPro" id="IPR029414">
    <property type="entry name" value="Tricorn_PDZ"/>
</dbReference>
<dbReference type="AlphaFoldDB" id="A0A858RGA7"/>
<evidence type="ECO:0000256" key="10">
    <source>
        <dbReference type="SAM" id="MobiDB-lite"/>
    </source>
</evidence>
<evidence type="ECO:0000259" key="12">
    <source>
        <dbReference type="SMART" id="SM00228"/>
    </source>
</evidence>
<dbReference type="InterPro" id="IPR036034">
    <property type="entry name" value="PDZ_sf"/>
</dbReference>
<protein>
    <recommendedName>
        <fullName evidence="7">Tricorn protease homolog</fullName>
        <ecNumber evidence="7">3.4.21.-</ecNumber>
    </recommendedName>
</protein>
<feature type="site" description="Transition state stabilizer; via amide nitrogen" evidence="9">
    <location>
        <position position="977"/>
    </location>
</feature>
<feature type="region of interest" description="Disordered" evidence="10">
    <location>
        <begin position="1068"/>
        <end position="1089"/>
    </location>
</feature>
<evidence type="ECO:0000256" key="7">
    <source>
        <dbReference type="PIRNR" id="PIRNR036421"/>
    </source>
</evidence>
<dbReference type="SMART" id="SM00245">
    <property type="entry name" value="TSPc"/>
    <property type="match status" value="1"/>
</dbReference>
<dbReference type="SUPFAM" id="SSF50156">
    <property type="entry name" value="PDZ domain-like"/>
    <property type="match status" value="1"/>
</dbReference>
<comment type="function">
    <text evidence="7">Degrades oligopeptides.</text>
</comment>
<reference evidence="14 15" key="1">
    <citation type="submission" date="2020-04" db="EMBL/GenBank/DDBJ databases">
        <title>Luteolibacter sp. G-1-1-1 isolated from soil.</title>
        <authorList>
            <person name="Dahal R.H."/>
        </authorList>
    </citation>
    <scope>NUCLEOTIDE SEQUENCE [LARGE SCALE GENOMIC DNA]</scope>
    <source>
        <strain evidence="14 15">G-1-1-1</strain>
    </source>
</reference>
<dbReference type="InterPro" id="IPR012393">
    <property type="entry name" value="Tricorn_protease"/>
</dbReference>
<feature type="active site" description="Nucleophile" evidence="8">
    <location>
        <position position="976"/>
    </location>
</feature>
<dbReference type="InterPro" id="IPR028204">
    <property type="entry name" value="Tricorn_C1"/>
</dbReference>
<dbReference type="SUPFAM" id="SSF69304">
    <property type="entry name" value="Tricorn protease N-terminal domain"/>
    <property type="match status" value="1"/>
</dbReference>
<evidence type="ECO:0000256" key="3">
    <source>
        <dbReference type="ARBA" id="ARBA00022490"/>
    </source>
</evidence>
<evidence type="ECO:0000259" key="13">
    <source>
        <dbReference type="SMART" id="SM00245"/>
    </source>
</evidence>
<organism evidence="14 15">
    <name type="scientific">Luteolibacter luteus</name>
    <dbReference type="NCBI Taxonomy" id="2728835"/>
    <lineage>
        <taxon>Bacteria</taxon>
        <taxon>Pseudomonadati</taxon>
        <taxon>Verrucomicrobiota</taxon>
        <taxon>Verrucomicrobiia</taxon>
        <taxon>Verrucomicrobiales</taxon>
        <taxon>Verrucomicrobiaceae</taxon>
        <taxon>Luteolibacter</taxon>
    </lineage>
</organism>
<evidence type="ECO:0000256" key="6">
    <source>
        <dbReference type="ARBA" id="ARBA00022825"/>
    </source>
</evidence>
<dbReference type="InterPro" id="IPR005151">
    <property type="entry name" value="Tail-specific_protease"/>
</dbReference>
<dbReference type="KEGG" id="luo:HHL09_07265"/>
<feature type="active site" description="Charge relay system" evidence="8">
    <location>
        <position position="1034"/>
    </location>
</feature>
<keyword evidence="3 7" id="KW-0963">Cytoplasm</keyword>
<dbReference type="PANTHER" id="PTHR43253">
    <property type="entry name" value="TRICORN PROTEASE HOMOLOG 2-RELATED"/>
    <property type="match status" value="1"/>
</dbReference>
<keyword evidence="11" id="KW-0732">Signal</keyword>
<evidence type="ECO:0000256" key="2">
    <source>
        <dbReference type="ARBA" id="ARBA00008524"/>
    </source>
</evidence>
<evidence type="ECO:0000313" key="14">
    <source>
        <dbReference type="EMBL" id="QJE95594.1"/>
    </source>
</evidence>
<dbReference type="Gene3D" id="3.90.226.10">
    <property type="entry name" value="2-enoyl-CoA Hydratase, Chain A, domain 1"/>
    <property type="match status" value="1"/>
</dbReference>
<dbReference type="GO" id="GO:0008236">
    <property type="term" value="F:serine-type peptidase activity"/>
    <property type="evidence" value="ECO:0007669"/>
    <property type="project" value="UniProtKB-UniRule"/>
</dbReference>
<feature type="domain" description="PDZ" evidence="12">
    <location>
        <begin position="768"/>
        <end position="849"/>
    </location>
</feature>
<dbReference type="RefSeq" id="WP_169453908.1">
    <property type="nucleotide sequence ID" value="NZ_CP051774.1"/>
</dbReference>
<dbReference type="Gene3D" id="2.30.42.10">
    <property type="match status" value="1"/>
</dbReference>
<dbReference type="SMART" id="SM00228">
    <property type="entry name" value="PDZ"/>
    <property type="match status" value="1"/>
</dbReference>
<dbReference type="Pfam" id="PF03572">
    <property type="entry name" value="Peptidase_S41"/>
    <property type="match status" value="1"/>
</dbReference>
<dbReference type="Pfam" id="PF26549">
    <property type="entry name" value="Tricorn_N"/>
    <property type="match status" value="1"/>
</dbReference>
<feature type="compositionally biased region" description="Basic and acidic residues" evidence="10">
    <location>
        <begin position="550"/>
        <end position="568"/>
    </location>
</feature>
<dbReference type="InterPro" id="IPR029045">
    <property type="entry name" value="ClpP/crotonase-like_dom_sf"/>
</dbReference>
<dbReference type="SUPFAM" id="SSF82171">
    <property type="entry name" value="DPP6 N-terminal domain-like"/>
    <property type="match status" value="1"/>
</dbReference>
<evidence type="ECO:0000256" key="1">
    <source>
        <dbReference type="ARBA" id="ARBA00004496"/>
    </source>
</evidence>
<feature type="active site" description="Charge relay system" evidence="8">
    <location>
        <position position="750"/>
    </location>
</feature>
<keyword evidence="15" id="KW-1185">Reference proteome</keyword>
<dbReference type="Pfam" id="PF14684">
    <property type="entry name" value="Tricorn_C1"/>
    <property type="match status" value="1"/>
</dbReference>
<dbReference type="InterPro" id="IPR015943">
    <property type="entry name" value="WD40/YVTN_repeat-like_dom_sf"/>
</dbReference>
<sequence length="1089" mass="121819">MFTRPLFRASSVRLALLLAASASPLHAAPGFFRGPALHGDTIVFTAEGDLWKAPVKGGAAQRLTSHPGIENSATISRDGTQVAFSAQYEGPIEVYIMPIEGGLPKRLTWYGEGAVPIGWTPDGKVICATRAHSTLPNDQLVVIDPTSGTETLFPLAQASDGVLDETGKRLFFTRLPFQGSSTKRYEGGTVQNLWRFDEGAAEAVPLTRDFRGTSKNAMWWQGRVYFLSDRSGTMNLWSMTPEGADLKQLTNHTDFDIRNADLQEGRIVYQHAGDIHLFTLADGSDVTVSFTLPSDFDQTRDRWVKKPFDFLTCFSLSPEGDKLALTARGSIFVAPVKEGGRLVEIPRDPGVRYREARFLPDGKSIIAQTDETGEIEMVKLPANGVGEPELLTQDGTIFRFAPIPSPDGKWITWQDKNLELWARDLETKQSVKISTSPVRGFDDLTWSPDSKWLAFVENAPNTFRKIRLYHVSDGKLIDATSDRTLSGSPTWSADGKWLYFLSDRDLKSLVKSPWGPRQPEPFYAESTKIYALSLSKEGRFPFQPPNELSAEPKNEEKKENGKEKEEKPAAPVVNIDADGLQARIYQVPGVSGNLSGLVATSKHLFFTTRPTGEEGKPRLMRLDISNDSPKPKLFMEDPKDWDLSQDGKKIALQRGDDFFVVPADGEAPAKLEKSVPLGHWNFEIHPKEEWRQIYHESWRMLRDYFYDPAMHGVNWKAIRAKYEPLVDRVSDRSELSEIMHEMSGELSALHIYVRFGDLREGPDSIQPSLLGGRFSRDSVSGGLKVEHVFTTDPDYPGETSPLARPGVAVKEGDVILAINGRDLRPIENPQQLLEQKAGQQVLLDVLAKEGGVRRNVIVEPLSPEAAADLRYSEWEYTRRLQTEEMGHGKIGYVHLRAMGPESILEWARNFYPVFDRQGLIIDVRHNRGGNTDSWILGRLLRKAWFHWSPRAGQPYSNMQYAFRGHVTVICNEWTASDGEAFSEGFRRLGIGKVIGTRTWGGQIWLDSKRWLIDNGMCTAAEMGVYGPEGQWLIEGTGIEPDEIVDNTPRETFQGKDAQLEAAVKHLQDLIAKDPRPVPQPPARPDKTGR</sequence>
<dbReference type="Gene3D" id="2.130.10.10">
    <property type="entry name" value="YVTN repeat-like/Quinoprotein amine dehydrogenase"/>
    <property type="match status" value="1"/>
</dbReference>